<dbReference type="EMBL" id="WKJQ01000002">
    <property type="protein sequence ID" value="MRW98140.1"/>
    <property type="molecule type" value="Genomic_DNA"/>
</dbReference>
<dbReference type="PROSITE" id="PS00166">
    <property type="entry name" value="ENOYL_COA_HYDRATASE"/>
    <property type="match status" value="1"/>
</dbReference>
<dbReference type="Pfam" id="PF00378">
    <property type="entry name" value="ECH_1"/>
    <property type="match status" value="1"/>
</dbReference>
<dbReference type="GO" id="GO:0006635">
    <property type="term" value="P:fatty acid beta-oxidation"/>
    <property type="evidence" value="ECO:0007669"/>
    <property type="project" value="TreeGrafter"/>
</dbReference>
<dbReference type="AlphaFoldDB" id="A0A6A8GA99"/>
<dbReference type="CDD" id="cd06558">
    <property type="entry name" value="crotonase-like"/>
    <property type="match status" value="1"/>
</dbReference>
<accession>A0A6A8GA99</accession>
<protein>
    <submittedName>
        <fullName evidence="3">Enoyl-CoA hydratase/isomerase family protein</fullName>
    </submittedName>
</protein>
<evidence type="ECO:0000256" key="1">
    <source>
        <dbReference type="ARBA" id="ARBA00005254"/>
    </source>
</evidence>
<proteinExistence type="inferred from homology"/>
<comment type="similarity">
    <text evidence="1 2">Belongs to the enoyl-CoA hydratase/isomerase family.</text>
</comment>
<sequence>MLHQGFYLTVELSRTMVRYEHLDYYEEERTAVITFDRPEQMNTLHKPMISELESAVTRAESNEENRAVVLRGSEDAFSAGYDLDDDDTDEREYSVSEWLDAMESYTHIKTIYELDLPVIAAVDGYALAGGANTALICDLTISTKRAKIGYPDVRMGGLPATLVHPFVMGSIKHARELFYSGKMVSGEEAARMGMVNRCVPHDELIDEVWTEIEALRKTPKPVVTILKHRLNDVMEVQGYRPGNKNTEFLASLTSLTEEGQRFYEIQEEDGFDAALDWMHGENKP</sequence>
<organism evidence="3 4">
    <name type="scientific">Haloferax marinum</name>
    <dbReference type="NCBI Taxonomy" id="2666143"/>
    <lineage>
        <taxon>Archaea</taxon>
        <taxon>Methanobacteriati</taxon>
        <taxon>Methanobacteriota</taxon>
        <taxon>Stenosarchaea group</taxon>
        <taxon>Halobacteria</taxon>
        <taxon>Halobacteriales</taxon>
        <taxon>Haloferacaceae</taxon>
        <taxon>Haloferax</taxon>
    </lineage>
</organism>
<dbReference type="InterPro" id="IPR029045">
    <property type="entry name" value="ClpP/crotonase-like_dom_sf"/>
</dbReference>
<name>A0A6A8GA99_9EURY</name>
<keyword evidence="3" id="KW-0413">Isomerase</keyword>
<dbReference type="Proteomes" id="UP000443423">
    <property type="component" value="Unassembled WGS sequence"/>
</dbReference>
<evidence type="ECO:0000313" key="4">
    <source>
        <dbReference type="Proteomes" id="UP000443423"/>
    </source>
</evidence>
<evidence type="ECO:0000313" key="3">
    <source>
        <dbReference type="EMBL" id="MRW98140.1"/>
    </source>
</evidence>
<dbReference type="GO" id="GO:0016853">
    <property type="term" value="F:isomerase activity"/>
    <property type="evidence" value="ECO:0007669"/>
    <property type="project" value="UniProtKB-KW"/>
</dbReference>
<reference evidence="3 4" key="1">
    <citation type="submission" date="2019-11" db="EMBL/GenBank/DDBJ databases">
        <title>Whole genome sequence of Haloferax sp. MBLA0078.</title>
        <authorList>
            <person name="Seo M.-J."/>
            <person name="Cho E.-S."/>
        </authorList>
    </citation>
    <scope>NUCLEOTIDE SEQUENCE [LARGE SCALE GENOMIC DNA]</scope>
    <source>
        <strain evidence="3 4">MBLA0078</strain>
    </source>
</reference>
<gene>
    <name evidence="3" type="ORF">GJR99_16360</name>
</gene>
<dbReference type="InterPro" id="IPR018376">
    <property type="entry name" value="Enoyl-CoA_hyd/isom_CS"/>
</dbReference>
<comment type="caution">
    <text evidence="3">The sequence shown here is derived from an EMBL/GenBank/DDBJ whole genome shotgun (WGS) entry which is preliminary data.</text>
</comment>
<dbReference type="InterPro" id="IPR001753">
    <property type="entry name" value="Enoyl-CoA_hydra/iso"/>
</dbReference>
<evidence type="ECO:0000256" key="2">
    <source>
        <dbReference type="RuleBase" id="RU003707"/>
    </source>
</evidence>
<dbReference type="PANTHER" id="PTHR11941:SF54">
    <property type="entry name" value="ENOYL-COA HYDRATASE, MITOCHONDRIAL"/>
    <property type="match status" value="1"/>
</dbReference>
<keyword evidence="4" id="KW-1185">Reference proteome</keyword>
<dbReference type="Gene3D" id="3.90.226.10">
    <property type="entry name" value="2-enoyl-CoA Hydratase, Chain A, domain 1"/>
    <property type="match status" value="1"/>
</dbReference>
<dbReference type="PANTHER" id="PTHR11941">
    <property type="entry name" value="ENOYL-COA HYDRATASE-RELATED"/>
    <property type="match status" value="1"/>
</dbReference>
<dbReference type="SUPFAM" id="SSF52096">
    <property type="entry name" value="ClpP/crotonase"/>
    <property type="match status" value="1"/>
</dbReference>